<organism evidence="5 6">
    <name type="scientific">Alicyclobacillus hesperidum</name>
    <dbReference type="NCBI Taxonomy" id="89784"/>
    <lineage>
        <taxon>Bacteria</taxon>
        <taxon>Bacillati</taxon>
        <taxon>Bacillota</taxon>
        <taxon>Bacilli</taxon>
        <taxon>Bacillales</taxon>
        <taxon>Alicyclobacillaceae</taxon>
        <taxon>Alicyclobacillus</taxon>
    </lineage>
</organism>
<dbReference type="Proteomes" id="UP001157137">
    <property type="component" value="Unassembled WGS sequence"/>
</dbReference>
<keyword evidence="6" id="KW-1185">Reference proteome</keyword>
<dbReference type="EMBL" id="FNOJ01000010">
    <property type="protein sequence ID" value="SDW64597.1"/>
    <property type="molecule type" value="Genomic_DNA"/>
</dbReference>
<evidence type="ECO:0000313" key="4">
    <source>
        <dbReference type="EMBL" id="GLV14875.1"/>
    </source>
</evidence>
<dbReference type="InterPro" id="IPR051532">
    <property type="entry name" value="Ester_Hydrolysis_Enzymes"/>
</dbReference>
<evidence type="ECO:0000259" key="3">
    <source>
        <dbReference type="Pfam" id="PF13472"/>
    </source>
</evidence>
<dbReference type="STRING" id="89784.SAMN04489725_11039"/>
<dbReference type="PANTHER" id="PTHR30383">
    <property type="entry name" value="THIOESTERASE 1/PROTEASE 1/LYSOPHOSPHOLIPASE L1"/>
    <property type="match status" value="1"/>
</dbReference>
<dbReference type="Gene3D" id="3.40.50.1110">
    <property type="entry name" value="SGNH hydrolase"/>
    <property type="match status" value="1"/>
</dbReference>
<feature type="chain" id="PRO_5021736019" evidence="2">
    <location>
        <begin position="34"/>
        <end position="271"/>
    </location>
</feature>
<accession>A0A1H2V8C7</accession>
<dbReference type="Pfam" id="PF13472">
    <property type="entry name" value="Lipase_GDSL_2"/>
    <property type="match status" value="1"/>
</dbReference>
<feature type="region of interest" description="Disordered" evidence="1">
    <location>
        <begin position="35"/>
        <end position="57"/>
    </location>
</feature>
<dbReference type="SUPFAM" id="SSF52266">
    <property type="entry name" value="SGNH hydrolase"/>
    <property type="match status" value="1"/>
</dbReference>
<dbReference type="CDD" id="cd00229">
    <property type="entry name" value="SGNH_hydrolase"/>
    <property type="match status" value="1"/>
</dbReference>
<evidence type="ECO:0000313" key="5">
    <source>
        <dbReference type="EMBL" id="SDW64597.1"/>
    </source>
</evidence>
<reference evidence="5" key="1">
    <citation type="submission" date="2016-10" db="EMBL/GenBank/DDBJ databases">
        <authorList>
            <person name="de Groot N.N."/>
        </authorList>
    </citation>
    <scope>NUCLEOTIDE SEQUENCE [LARGE SCALE GENOMIC DNA]</scope>
    <source>
        <strain evidence="5">DSM 12489</strain>
    </source>
</reference>
<dbReference type="AlphaFoldDB" id="A0A1H2V8C7"/>
<gene>
    <name evidence="4" type="ORF">Heshes_25590</name>
    <name evidence="5" type="ORF">SAMN04489725_11039</name>
</gene>
<dbReference type="Proteomes" id="UP000182589">
    <property type="component" value="Unassembled WGS sequence"/>
</dbReference>
<evidence type="ECO:0000256" key="2">
    <source>
        <dbReference type="SAM" id="SignalP"/>
    </source>
</evidence>
<protein>
    <submittedName>
        <fullName evidence="5">Acyl-CoA thioesterase-1</fullName>
    </submittedName>
</protein>
<evidence type="ECO:0000256" key="1">
    <source>
        <dbReference type="SAM" id="MobiDB-lite"/>
    </source>
</evidence>
<dbReference type="InterPro" id="IPR036514">
    <property type="entry name" value="SGNH_hydro_sf"/>
</dbReference>
<dbReference type="PROSITE" id="PS51257">
    <property type="entry name" value="PROKAR_LIPOPROTEIN"/>
    <property type="match status" value="1"/>
</dbReference>
<proteinExistence type="predicted"/>
<feature type="signal peptide" evidence="2">
    <location>
        <begin position="1"/>
        <end position="33"/>
    </location>
</feature>
<sequence length="271" mass="28697">MKQRHNARFTAVVVALTGVICASLTGCGTSQQAAPSTRVHATQPTTTLNTTGNPKPAFTGPTAQPITVMAVGGSVAHGWDDKTGGGYLARAFQTLTDEGPVSFAFVNKSIEGDGPTQMAAKYPGFLAALRPRVVVISWGMLDDIANKTPIPAFKKAIQDEISLALKANADVIVVTPPPTGASYGHDVKSEANLINIEVSLARSFHSQHVYVFDLFTQMKQYLASHHQSINQYSADAWHPNTLGHELAGEILAGDLATQFVKSAKSNSATSP</sequence>
<dbReference type="GO" id="GO:0004622">
    <property type="term" value="F:phosphatidylcholine lysophospholipase activity"/>
    <property type="evidence" value="ECO:0007669"/>
    <property type="project" value="TreeGrafter"/>
</dbReference>
<reference evidence="4" key="3">
    <citation type="submission" date="2023-02" db="EMBL/GenBank/DDBJ databases">
        <title>Proposal of a novel subspecies: Alicyclobacillus hesperidum subspecies aegle.</title>
        <authorList>
            <person name="Goto K."/>
            <person name="Fujii T."/>
            <person name="Yasui K."/>
            <person name="Mochida K."/>
            <person name="Kato-Tanaka Y."/>
            <person name="Morohoshi S."/>
            <person name="An S.Y."/>
            <person name="Kasai H."/>
            <person name="Yokota A."/>
        </authorList>
    </citation>
    <scope>NUCLEOTIDE SEQUENCE</scope>
    <source>
        <strain evidence="4">DSM 12766</strain>
    </source>
</reference>
<reference evidence="6" key="2">
    <citation type="submission" date="2016-10" db="EMBL/GenBank/DDBJ databases">
        <authorList>
            <person name="Varghese N."/>
        </authorList>
    </citation>
    <scope>NUCLEOTIDE SEQUENCE [LARGE SCALE GENOMIC DNA]</scope>
    <source>
        <strain evidence="6">DSM 12489</strain>
    </source>
</reference>
<feature type="domain" description="SGNH hydrolase-type esterase" evidence="3">
    <location>
        <begin position="70"/>
        <end position="246"/>
    </location>
</feature>
<name>A0A1H2V8C7_9BACL</name>
<dbReference type="InterPro" id="IPR013830">
    <property type="entry name" value="SGNH_hydro"/>
</dbReference>
<dbReference type="PANTHER" id="PTHR30383:SF5">
    <property type="entry name" value="SGNH HYDROLASE-TYPE ESTERASE DOMAIN-CONTAINING PROTEIN"/>
    <property type="match status" value="1"/>
</dbReference>
<dbReference type="EMBL" id="BSRA01000018">
    <property type="protein sequence ID" value="GLV14875.1"/>
    <property type="molecule type" value="Genomic_DNA"/>
</dbReference>
<evidence type="ECO:0000313" key="6">
    <source>
        <dbReference type="Proteomes" id="UP000182589"/>
    </source>
</evidence>
<dbReference type="RefSeq" id="WP_074693245.1">
    <property type="nucleotide sequence ID" value="NZ_BSRA01000018.1"/>
</dbReference>
<keyword evidence="2" id="KW-0732">Signal</keyword>
<feature type="compositionally biased region" description="Low complexity" evidence="1">
    <location>
        <begin position="42"/>
        <end position="51"/>
    </location>
</feature>